<dbReference type="Proteomes" id="UP000467700">
    <property type="component" value="Unassembled WGS sequence"/>
</dbReference>
<dbReference type="EMBL" id="CACVBS010000046">
    <property type="protein sequence ID" value="CAA7264965.1"/>
    <property type="molecule type" value="Genomic_DNA"/>
</dbReference>
<proteinExistence type="predicted"/>
<evidence type="ECO:0000313" key="1">
    <source>
        <dbReference type="EMBL" id="CAA7264965.1"/>
    </source>
</evidence>
<evidence type="ECO:0000313" key="2">
    <source>
        <dbReference type="Proteomes" id="UP000467700"/>
    </source>
</evidence>
<protein>
    <submittedName>
        <fullName evidence="1">Uncharacterized protein</fullName>
    </submittedName>
</protein>
<reference evidence="1 2" key="1">
    <citation type="submission" date="2020-01" db="EMBL/GenBank/DDBJ databases">
        <authorList>
            <person name="Gupta K D."/>
        </authorList>
    </citation>
    <scope>NUCLEOTIDE SEQUENCE [LARGE SCALE GENOMIC DNA]</scope>
</reference>
<dbReference type="AlphaFoldDB" id="A0A8S0W096"/>
<organism evidence="1 2">
    <name type="scientific">Cyclocybe aegerita</name>
    <name type="common">Black poplar mushroom</name>
    <name type="synonym">Agrocybe aegerita</name>
    <dbReference type="NCBI Taxonomy" id="1973307"/>
    <lineage>
        <taxon>Eukaryota</taxon>
        <taxon>Fungi</taxon>
        <taxon>Dikarya</taxon>
        <taxon>Basidiomycota</taxon>
        <taxon>Agaricomycotina</taxon>
        <taxon>Agaricomycetes</taxon>
        <taxon>Agaricomycetidae</taxon>
        <taxon>Agaricales</taxon>
        <taxon>Agaricineae</taxon>
        <taxon>Bolbitiaceae</taxon>
        <taxon>Cyclocybe</taxon>
    </lineage>
</organism>
<accession>A0A8S0W096</accession>
<name>A0A8S0W096_CYCAE</name>
<sequence>MAHAMPSPTTVCVDGISFAALGISWDRVTHVEASEFQMGCCLTLFRDAQAMTHFTLKTLWLYDDIPPDFSIPIVHTALRALKIHDGGHVGPLLDALQLPSLEEISGRSQH</sequence>
<comment type="caution">
    <text evidence="1">The sequence shown here is derived from an EMBL/GenBank/DDBJ whole genome shotgun (WGS) entry which is preliminary data.</text>
</comment>
<gene>
    <name evidence="1" type="ORF">AAE3_LOCUS7106</name>
</gene>
<keyword evidence="2" id="KW-1185">Reference proteome</keyword>